<reference evidence="11 12" key="1">
    <citation type="submission" date="2018-09" db="EMBL/GenBank/DDBJ databases">
        <title>Complete genome sequence of Euzebya sp. DY32-46 isolated from seawater of Pacific Ocean.</title>
        <authorList>
            <person name="Xu L."/>
            <person name="Wu Y.-H."/>
            <person name="Xu X.-W."/>
        </authorList>
    </citation>
    <scope>NUCLEOTIDE SEQUENCE [LARGE SCALE GENOMIC DNA]</scope>
    <source>
        <strain evidence="11 12">DY32-46</strain>
    </source>
</reference>
<dbReference type="NCBIfam" id="TIGR02492">
    <property type="entry name" value="flgK_ends"/>
    <property type="match status" value="1"/>
</dbReference>
<evidence type="ECO:0000259" key="10">
    <source>
        <dbReference type="Pfam" id="PF22638"/>
    </source>
</evidence>
<dbReference type="InterPro" id="IPR001444">
    <property type="entry name" value="Flag_bb_rod_N"/>
</dbReference>
<comment type="similarity">
    <text evidence="3 7">Belongs to the flagella basal body rod proteins family.</text>
</comment>
<evidence type="ECO:0000256" key="5">
    <source>
        <dbReference type="ARBA" id="ARBA00022525"/>
    </source>
</evidence>
<evidence type="ECO:0000313" key="11">
    <source>
        <dbReference type="EMBL" id="AXV05895.1"/>
    </source>
</evidence>
<comment type="subcellular location">
    <subcellularLocation>
        <location evidence="1 7">Bacterial flagellum</location>
    </subcellularLocation>
    <subcellularLocation>
        <location evidence="2 7">Secreted</location>
    </subcellularLocation>
</comment>
<dbReference type="SUPFAM" id="SSF64518">
    <property type="entry name" value="Phase 1 flagellin"/>
    <property type="match status" value="1"/>
</dbReference>
<protein>
    <recommendedName>
        <fullName evidence="4 7">Flagellar hook-associated protein 1</fullName>
        <shortName evidence="7">HAP1</shortName>
    </recommendedName>
</protein>
<accession>A0A346XUJ8</accession>
<dbReference type="KEGG" id="euz:DVS28_a1195"/>
<evidence type="ECO:0000256" key="4">
    <source>
        <dbReference type="ARBA" id="ARBA00016244"/>
    </source>
</evidence>
<dbReference type="AlphaFoldDB" id="A0A346XUJ8"/>
<dbReference type="InterPro" id="IPR010930">
    <property type="entry name" value="Flg_bb/hook_C_dom"/>
</dbReference>
<keyword evidence="11" id="KW-0282">Flagellum</keyword>
<dbReference type="GO" id="GO:0005576">
    <property type="term" value="C:extracellular region"/>
    <property type="evidence" value="ECO:0007669"/>
    <property type="project" value="UniProtKB-SubCell"/>
</dbReference>
<gene>
    <name evidence="7" type="primary">flgK</name>
    <name evidence="11" type="ORF">DVS28_a1195</name>
</gene>
<name>A0A346XUJ8_9ACTN</name>
<evidence type="ECO:0000256" key="2">
    <source>
        <dbReference type="ARBA" id="ARBA00004613"/>
    </source>
</evidence>
<dbReference type="Pfam" id="PF22638">
    <property type="entry name" value="FlgK_D1"/>
    <property type="match status" value="1"/>
</dbReference>
<dbReference type="RefSeq" id="WP_114590627.1">
    <property type="nucleotide sequence ID" value="NZ_CP031165.1"/>
</dbReference>
<evidence type="ECO:0000259" key="9">
    <source>
        <dbReference type="Pfam" id="PF06429"/>
    </source>
</evidence>
<feature type="domain" description="Flagellar basal body rod protein N-terminal" evidence="8">
    <location>
        <begin position="8"/>
        <end position="37"/>
    </location>
</feature>
<dbReference type="Pfam" id="PF06429">
    <property type="entry name" value="Flg_bbr_C"/>
    <property type="match status" value="1"/>
</dbReference>
<keyword evidence="6 7" id="KW-0975">Bacterial flagellum</keyword>
<evidence type="ECO:0000256" key="3">
    <source>
        <dbReference type="ARBA" id="ARBA00009677"/>
    </source>
</evidence>
<keyword evidence="12" id="KW-1185">Reference proteome</keyword>
<evidence type="ECO:0000259" key="8">
    <source>
        <dbReference type="Pfam" id="PF00460"/>
    </source>
</evidence>
<dbReference type="EMBL" id="CP031165">
    <property type="protein sequence ID" value="AXV05895.1"/>
    <property type="molecule type" value="Genomic_DNA"/>
</dbReference>
<dbReference type="InterPro" id="IPR002371">
    <property type="entry name" value="FlgK"/>
</dbReference>
<dbReference type="InterPro" id="IPR053927">
    <property type="entry name" value="FlgK_helical"/>
</dbReference>
<keyword evidence="11" id="KW-0969">Cilium</keyword>
<evidence type="ECO:0000256" key="7">
    <source>
        <dbReference type="RuleBase" id="RU362065"/>
    </source>
</evidence>
<dbReference type="GO" id="GO:0044780">
    <property type="term" value="P:bacterial-type flagellum assembly"/>
    <property type="evidence" value="ECO:0007669"/>
    <property type="project" value="InterPro"/>
</dbReference>
<keyword evidence="5 7" id="KW-0964">Secreted</keyword>
<dbReference type="Pfam" id="PF00460">
    <property type="entry name" value="Flg_bb_rod"/>
    <property type="match status" value="1"/>
</dbReference>
<dbReference type="GO" id="GO:0005198">
    <property type="term" value="F:structural molecule activity"/>
    <property type="evidence" value="ECO:0007669"/>
    <property type="project" value="UniProtKB-UniRule"/>
</dbReference>
<dbReference type="PANTHER" id="PTHR30033">
    <property type="entry name" value="FLAGELLAR HOOK-ASSOCIATED PROTEIN 1"/>
    <property type="match status" value="1"/>
</dbReference>
<feature type="domain" description="Flagellar hook-associated protein FlgK helical" evidence="10">
    <location>
        <begin position="99"/>
        <end position="325"/>
    </location>
</feature>
<evidence type="ECO:0000256" key="1">
    <source>
        <dbReference type="ARBA" id="ARBA00004365"/>
    </source>
</evidence>
<proteinExistence type="inferred from homology"/>
<evidence type="ECO:0000256" key="6">
    <source>
        <dbReference type="ARBA" id="ARBA00023143"/>
    </source>
</evidence>
<sequence length="458" mass="47776">MPSTFSGLSVASSALAAQRRAIEATGHNIANVNTPGYSRQRVDLAAIDGSSIALHAGSHYQAGGVDVAAQTRIVDQFLVNRVNTERAALGLADERQLTLERLELAFAEPGEFGLSSELQQFWSAWDSAALTPEDEAARAALLQRGAAVAGRFQSLSHEFDEMQGDVIQRARATVTDINGIAHQLADLNIAISAATDSGTVPNDLLDQRDQLVRTLSEHVGVTARTDNNGLLSVSIGGAAVVAAGRVNEVSLDTSNPGGVVLRVSNSPVPLRPTGGRIEGLLQSTNVLIPEHQARIDALAVQLADVVNGQHQQGQDLDGNAAGNFFAATGARDFALDPSVLGRPRAIGLAAAGAGAFDGSNAVAMAELAGLAGGPDDAYRALIAELGVSAQTANQRLTLQESLTTQFDAQREAVSGVSIDEEMSNLVAFQQAYDASARFLTAIDEMIERLINGTGSVGR</sequence>
<feature type="domain" description="Flagellar basal-body/hook protein C-terminal" evidence="9">
    <location>
        <begin position="413"/>
        <end position="451"/>
    </location>
</feature>
<dbReference type="GO" id="GO:0009424">
    <property type="term" value="C:bacterial-type flagellum hook"/>
    <property type="evidence" value="ECO:0007669"/>
    <property type="project" value="UniProtKB-UniRule"/>
</dbReference>
<dbReference type="PANTHER" id="PTHR30033:SF1">
    <property type="entry name" value="FLAGELLAR HOOK-ASSOCIATED PROTEIN 1"/>
    <property type="match status" value="1"/>
</dbReference>
<evidence type="ECO:0000313" key="12">
    <source>
        <dbReference type="Proteomes" id="UP000264006"/>
    </source>
</evidence>
<dbReference type="Proteomes" id="UP000264006">
    <property type="component" value="Chromosome"/>
</dbReference>
<organism evidence="11 12">
    <name type="scientific">Euzebya pacifica</name>
    <dbReference type="NCBI Taxonomy" id="1608957"/>
    <lineage>
        <taxon>Bacteria</taxon>
        <taxon>Bacillati</taxon>
        <taxon>Actinomycetota</taxon>
        <taxon>Nitriliruptoria</taxon>
        <taxon>Euzebyales</taxon>
    </lineage>
</organism>
<keyword evidence="11" id="KW-0966">Cell projection</keyword>
<dbReference type="OrthoDB" id="9802553at2"/>
<dbReference type="PRINTS" id="PR01005">
    <property type="entry name" value="FLGHOOKAP1"/>
</dbReference>